<gene>
    <name evidence="8" type="ORF">AR543_05410</name>
</gene>
<evidence type="ECO:0008006" key="10">
    <source>
        <dbReference type="Google" id="ProtNLM"/>
    </source>
</evidence>
<protein>
    <recommendedName>
        <fullName evidence="10">YneF family protein</fullName>
    </recommendedName>
</protein>
<dbReference type="EMBL" id="CP013023">
    <property type="protein sequence ID" value="ANF98648.1"/>
    <property type="molecule type" value="Genomic_DNA"/>
</dbReference>
<evidence type="ECO:0000256" key="5">
    <source>
        <dbReference type="ARBA" id="ARBA00023136"/>
    </source>
</evidence>
<evidence type="ECO:0000256" key="3">
    <source>
        <dbReference type="ARBA" id="ARBA00022692"/>
    </source>
</evidence>
<evidence type="ECO:0000313" key="9">
    <source>
        <dbReference type="Proteomes" id="UP000078148"/>
    </source>
</evidence>
<evidence type="ECO:0000256" key="4">
    <source>
        <dbReference type="ARBA" id="ARBA00022989"/>
    </source>
</evidence>
<keyword evidence="3 7" id="KW-0812">Transmembrane</keyword>
<evidence type="ECO:0000313" key="8">
    <source>
        <dbReference type="EMBL" id="ANF98648.1"/>
    </source>
</evidence>
<evidence type="ECO:0000256" key="1">
    <source>
        <dbReference type="ARBA" id="ARBA00004167"/>
    </source>
</evidence>
<feature type="region of interest" description="Disordered" evidence="6">
    <location>
        <begin position="56"/>
        <end position="92"/>
    </location>
</feature>
<evidence type="ECO:0000256" key="6">
    <source>
        <dbReference type="SAM" id="MobiDB-lite"/>
    </source>
</evidence>
<keyword evidence="5 7" id="KW-0472">Membrane</keyword>
<reference evidence="9" key="1">
    <citation type="submission" date="2015-10" db="EMBL/GenBank/DDBJ databases">
        <title>Genome of Paenibacillus bovis sp. nov.</title>
        <authorList>
            <person name="Wu Z."/>
            <person name="Gao C."/>
            <person name="Liu Z."/>
            <person name="Zheng H."/>
        </authorList>
    </citation>
    <scope>NUCLEOTIDE SEQUENCE [LARGE SCALE GENOMIC DNA]</scope>
    <source>
        <strain evidence="9">BD3526</strain>
    </source>
</reference>
<proteinExistence type="inferred from homology"/>
<dbReference type="RefSeq" id="WP_060536654.1">
    <property type="nucleotide sequence ID" value="NZ_CP013023.1"/>
</dbReference>
<dbReference type="Pfam" id="PF03672">
    <property type="entry name" value="UPF0154"/>
    <property type="match status" value="1"/>
</dbReference>
<dbReference type="OrthoDB" id="2991406at2"/>
<accession>A0A172ZM39</accession>
<evidence type="ECO:0000256" key="2">
    <source>
        <dbReference type="ARBA" id="ARBA00006694"/>
    </source>
</evidence>
<comment type="similarity">
    <text evidence="2">Belongs to the UPF0154 family.</text>
</comment>
<reference evidence="8 9" key="2">
    <citation type="journal article" date="2016" name="Int. J. Syst. Evol. Microbiol.">
        <title>Paenibacillus bovis sp. nov., isolated from raw yak (Bos grunniens) milk.</title>
        <authorList>
            <person name="Gao C."/>
            <person name="Han J."/>
            <person name="Liu Z."/>
            <person name="Xu X."/>
            <person name="Hang F."/>
            <person name="Wu Z."/>
        </authorList>
    </citation>
    <scope>NUCLEOTIDE SEQUENCE [LARGE SCALE GENOMIC DNA]</scope>
    <source>
        <strain evidence="8 9">BD3526</strain>
    </source>
</reference>
<dbReference type="InterPro" id="IPR005359">
    <property type="entry name" value="UPF0154"/>
</dbReference>
<feature type="transmembrane region" description="Helical" evidence="7">
    <location>
        <begin position="6"/>
        <end position="27"/>
    </location>
</feature>
<dbReference type="Proteomes" id="UP000078148">
    <property type="component" value="Chromosome"/>
</dbReference>
<sequence>MWWNWVIPIVTLIVGLVGGFFIGAYYLRKQLEKMQSDPQMMQKMAKQMGYNLNPKQMQQAQQMMKNGGGVPKKGAKPQMPPMGRGNQGKRRR</sequence>
<evidence type="ECO:0000256" key="7">
    <source>
        <dbReference type="SAM" id="Phobius"/>
    </source>
</evidence>
<dbReference type="GO" id="GO:0016020">
    <property type="term" value="C:membrane"/>
    <property type="evidence" value="ECO:0007669"/>
    <property type="project" value="UniProtKB-SubCell"/>
</dbReference>
<keyword evidence="4 7" id="KW-1133">Transmembrane helix</keyword>
<keyword evidence="9" id="KW-1185">Reference proteome</keyword>
<dbReference type="STRING" id="1616788.AR543_05410"/>
<dbReference type="AlphaFoldDB" id="A0A172ZM39"/>
<comment type="subcellular location">
    <subcellularLocation>
        <location evidence="1">Membrane</location>
        <topology evidence="1">Single-pass membrane protein</topology>
    </subcellularLocation>
</comment>
<organism evidence="8 9">
    <name type="scientific">Paenibacillus bovis</name>
    <dbReference type="NCBI Taxonomy" id="1616788"/>
    <lineage>
        <taxon>Bacteria</taxon>
        <taxon>Bacillati</taxon>
        <taxon>Bacillota</taxon>
        <taxon>Bacilli</taxon>
        <taxon>Bacillales</taxon>
        <taxon>Paenibacillaceae</taxon>
        <taxon>Paenibacillus</taxon>
    </lineage>
</organism>
<name>A0A172ZM39_9BACL</name>
<dbReference type="KEGG" id="pbv:AR543_05410"/>